<dbReference type="GO" id="GO:0008320">
    <property type="term" value="F:protein transmembrane transporter activity"/>
    <property type="evidence" value="ECO:0007669"/>
    <property type="project" value="TreeGrafter"/>
</dbReference>
<name>A0A167JPA3_CALVF</name>
<dbReference type="SUPFAM" id="SSF158702">
    <property type="entry name" value="Sec63 N-terminal domain-like"/>
    <property type="match status" value="1"/>
</dbReference>
<dbReference type="Pfam" id="PF00226">
    <property type="entry name" value="DnaJ"/>
    <property type="match status" value="1"/>
</dbReference>
<dbReference type="AlphaFoldDB" id="A0A167JPA3"/>
<dbReference type="PANTHER" id="PTHR24075:SF0">
    <property type="entry name" value="TRANSLOCATION PROTEIN SEC63 HOMOLOG"/>
    <property type="match status" value="1"/>
</dbReference>
<evidence type="ECO:0000256" key="5">
    <source>
        <dbReference type="ARBA" id="ARBA00022927"/>
    </source>
</evidence>
<comment type="subcellular location">
    <subcellularLocation>
        <location evidence="1">Endoplasmic reticulum membrane</location>
        <topology evidence="1">Multi-pass membrane protein</topology>
    </subcellularLocation>
</comment>
<dbReference type="InterPro" id="IPR035892">
    <property type="entry name" value="C2_domain_sf"/>
</dbReference>
<dbReference type="Gene3D" id="2.60.40.150">
    <property type="entry name" value="C2 domain"/>
    <property type="match status" value="1"/>
</dbReference>
<evidence type="ECO:0000256" key="2">
    <source>
        <dbReference type="ARBA" id="ARBA00022448"/>
    </source>
</evidence>
<protein>
    <submittedName>
        <fullName evidence="12">DnaJ-domain-containing protein</fullName>
    </submittedName>
</protein>
<evidence type="ECO:0000313" key="13">
    <source>
        <dbReference type="Proteomes" id="UP000076738"/>
    </source>
</evidence>
<dbReference type="GO" id="GO:0003723">
    <property type="term" value="F:RNA binding"/>
    <property type="evidence" value="ECO:0007669"/>
    <property type="project" value="TreeGrafter"/>
</dbReference>
<organism evidence="12 13">
    <name type="scientific">Calocera viscosa (strain TUFC12733)</name>
    <dbReference type="NCBI Taxonomy" id="1330018"/>
    <lineage>
        <taxon>Eukaryota</taxon>
        <taxon>Fungi</taxon>
        <taxon>Dikarya</taxon>
        <taxon>Basidiomycota</taxon>
        <taxon>Agaricomycotina</taxon>
        <taxon>Dacrymycetes</taxon>
        <taxon>Dacrymycetales</taxon>
        <taxon>Dacrymycetaceae</taxon>
        <taxon>Calocera</taxon>
    </lineage>
</organism>
<feature type="compositionally biased region" description="Acidic residues" evidence="9">
    <location>
        <begin position="651"/>
        <end position="678"/>
    </location>
</feature>
<dbReference type="Proteomes" id="UP000076738">
    <property type="component" value="Unassembled WGS sequence"/>
</dbReference>
<evidence type="ECO:0000256" key="9">
    <source>
        <dbReference type="SAM" id="MobiDB-lite"/>
    </source>
</evidence>
<dbReference type="GO" id="GO:0031207">
    <property type="term" value="C:Sec62/Sec63 complex"/>
    <property type="evidence" value="ECO:0007669"/>
    <property type="project" value="TreeGrafter"/>
</dbReference>
<evidence type="ECO:0000256" key="7">
    <source>
        <dbReference type="ARBA" id="ARBA00023136"/>
    </source>
</evidence>
<dbReference type="PRINTS" id="PR00625">
    <property type="entry name" value="JDOMAIN"/>
</dbReference>
<dbReference type="Gene3D" id="1.10.3380.10">
    <property type="entry name" value="Sec63 N-terminal domain-like domain"/>
    <property type="match status" value="1"/>
</dbReference>
<gene>
    <name evidence="12" type="ORF">CALVIDRAFT_546553</name>
</gene>
<dbReference type="OrthoDB" id="1734229at2759"/>
<keyword evidence="5" id="KW-0653">Protein transport</keyword>
<dbReference type="CDD" id="cd06257">
    <property type="entry name" value="DnaJ"/>
    <property type="match status" value="1"/>
</dbReference>
<dbReference type="SUPFAM" id="SSF81296">
    <property type="entry name" value="E set domains"/>
    <property type="match status" value="1"/>
</dbReference>
<dbReference type="PANTHER" id="PTHR24075">
    <property type="entry name" value="SEC63 DOMAIN-CONTAINING"/>
    <property type="match status" value="1"/>
</dbReference>
<dbReference type="GO" id="GO:0006620">
    <property type="term" value="P:post-translational protein targeting to endoplasmic reticulum membrane"/>
    <property type="evidence" value="ECO:0007669"/>
    <property type="project" value="TreeGrafter"/>
</dbReference>
<dbReference type="STRING" id="1330018.A0A167JPA3"/>
<keyword evidence="6 10" id="KW-1133">Transmembrane helix</keyword>
<evidence type="ECO:0000313" key="12">
    <source>
        <dbReference type="EMBL" id="KZO93774.1"/>
    </source>
</evidence>
<dbReference type="InterPro" id="IPR001623">
    <property type="entry name" value="DnaJ_domain"/>
</dbReference>
<sequence length="678" mass="75825">MAQYSYDESGSMAHFLVLTFLAGVLVPLTYSFVPSTGKSKDESCTCSECREKEQKVHKRNQKSLLSLRVGPKALLTIALWGFFIYTLYRVANLDIDSAIYDPFAILGIRAGSTESDIRRHYRRLSLKFHPDKVKLAVNETLEMVQEKFVTLTKAYKSLTDETVRRNLELYGHPDGKQEYSVGIAIPRWIVEGQNNIWVLGVYGVVFGVGLPFLVGRWWFTSRKLTRDRVQGATATVFFKNLRDKTDYPALVELLGHSWELECPGITRSAHANEALDGLVKTVREKVPGWAPTTELDRASTRRATALLWAHLLRLPLPDQSLQHGKVVTSALESQLTVSAEQDDLLLQTRDMLKSMLSIALAHNWLSLSVKVMRLQAALAQAVVPGSPRAAVKQLPKIKNEEVSVDAPDNVETWLKLWQKFGDARLEEAKKAFSRWGRLEVVDAYFKVIDEKVVTPGAIVFLVLKLRLQPPAILANGQASKSLEQDTSKPNNYDETAFLLSRKEAEDLPKGAVTPGLAHAPRWPEDRRPGWWVLIGDRRTDRVVVPPIRITNVPLSDESRPSHNYRTYKMQFQAPPQIAIYPFSVHIISDTYIGEDAIRDVKLQVVDPAVLGADADVEEDEISDPDEDTLEGQLAAMKGGRVKPSPIHGDADGDEDEEEDEESGTDDDSDDDSSDSDSD</sequence>
<dbReference type="Gene3D" id="1.10.287.110">
    <property type="entry name" value="DnaJ domain"/>
    <property type="match status" value="1"/>
</dbReference>
<dbReference type="SMART" id="SM00973">
    <property type="entry name" value="Sec63"/>
    <property type="match status" value="1"/>
</dbReference>
<feature type="domain" description="J" evidence="11">
    <location>
        <begin position="101"/>
        <end position="171"/>
    </location>
</feature>
<proteinExistence type="predicted"/>
<dbReference type="SMART" id="SM00271">
    <property type="entry name" value="DnaJ"/>
    <property type="match status" value="1"/>
</dbReference>
<evidence type="ECO:0000256" key="4">
    <source>
        <dbReference type="ARBA" id="ARBA00022824"/>
    </source>
</evidence>
<dbReference type="GO" id="GO:0006614">
    <property type="term" value="P:SRP-dependent cotranslational protein targeting to membrane"/>
    <property type="evidence" value="ECO:0007669"/>
    <property type="project" value="TreeGrafter"/>
</dbReference>
<keyword evidence="4" id="KW-0256">Endoplasmic reticulum</keyword>
<keyword evidence="2" id="KW-0813">Transport</keyword>
<dbReference type="InterPro" id="IPR014756">
    <property type="entry name" value="Ig_E-set"/>
</dbReference>
<dbReference type="SUPFAM" id="SSF46565">
    <property type="entry name" value="Chaperone J-domain"/>
    <property type="match status" value="1"/>
</dbReference>
<dbReference type="InterPro" id="IPR036869">
    <property type="entry name" value="J_dom_sf"/>
</dbReference>
<keyword evidence="7 10" id="KW-0472">Membrane</keyword>
<feature type="region of interest" description="Disordered" evidence="9">
    <location>
        <begin position="633"/>
        <end position="678"/>
    </location>
</feature>
<reference evidence="12 13" key="1">
    <citation type="journal article" date="2016" name="Mol. Biol. Evol.">
        <title>Comparative Genomics of Early-Diverging Mushroom-Forming Fungi Provides Insights into the Origins of Lignocellulose Decay Capabilities.</title>
        <authorList>
            <person name="Nagy L.G."/>
            <person name="Riley R."/>
            <person name="Tritt A."/>
            <person name="Adam C."/>
            <person name="Daum C."/>
            <person name="Floudas D."/>
            <person name="Sun H."/>
            <person name="Yadav J.S."/>
            <person name="Pangilinan J."/>
            <person name="Larsson K.H."/>
            <person name="Matsuura K."/>
            <person name="Barry K."/>
            <person name="Labutti K."/>
            <person name="Kuo R."/>
            <person name="Ohm R.A."/>
            <person name="Bhattacharya S.S."/>
            <person name="Shirouzu T."/>
            <person name="Yoshinaga Y."/>
            <person name="Martin F.M."/>
            <person name="Grigoriev I.V."/>
            <person name="Hibbett D.S."/>
        </authorList>
    </citation>
    <scope>NUCLEOTIDE SEQUENCE [LARGE SCALE GENOMIC DNA]</scope>
    <source>
        <strain evidence="12 13">TUFC12733</strain>
    </source>
</reference>
<dbReference type="InterPro" id="IPR004179">
    <property type="entry name" value="Sec63-dom"/>
</dbReference>
<evidence type="ECO:0000256" key="6">
    <source>
        <dbReference type="ARBA" id="ARBA00022989"/>
    </source>
</evidence>
<dbReference type="Pfam" id="PF02889">
    <property type="entry name" value="Sec63"/>
    <property type="match status" value="1"/>
</dbReference>
<evidence type="ECO:0000256" key="8">
    <source>
        <dbReference type="ARBA" id="ARBA00023186"/>
    </source>
</evidence>
<keyword evidence="3 10" id="KW-0812">Transmembrane</keyword>
<keyword evidence="13" id="KW-1185">Reference proteome</keyword>
<keyword evidence="8" id="KW-0143">Chaperone</keyword>
<evidence type="ECO:0000256" key="10">
    <source>
        <dbReference type="SAM" id="Phobius"/>
    </source>
</evidence>
<evidence type="ECO:0000256" key="1">
    <source>
        <dbReference type="ARBA" id="ARBA00004477"/>
    </source>
</evidence>
<feature type="transmembrane region" description="Helical" evidence="10">
    <location>
        <begin position="196"/>
        <end position="219"/>
    </location>
</feature>
<dbReference type="EMBL" id="KV417299">
    <property type="protein sequence ID" value="KZO93774.1"/>
    <property type="molecule type" value="Genomic_DNA"/>
</dbReference>
<evidence type="ECO:0000256" key="3">
    <source>
        <dbReference type="ARBA" id="ARBA00022692"/>
    </source>
</evidence>
<evidence type="ECO:0000259" key="11">
    <source>
        <dbReference type="PROSITE" id="PS50076"/>
    </source>
</evidence>
<feature type="transmembrane region" description="Helical" evidence="10">
    <location>
        <begin position="12"/>
        <end position="33"/>
    </location>
</feature>
<feature type="transmembrane region" description="Helical" evidence="10">
    <location>
        <begin position="69"/>
        <end position="88"/>
    </location>
</feature>
<dbReference type="FunFam" id="1.10.287.110:FF:000039">
    <property type="entry name" value="Protein translocation complex component (Npl1)"/>
    <property type="match status" value="1"/>
</dbReference>
<accession>A0A167JPA3</accession>
<dbReference type="PROSITE" id="PS50076">
    <property type="entry name" value="DNAJ_2"/>
    <property type="match status" value="1"/>
</dbReference>